<dbReference type="EMBL" id="QWFX01000006">
    <property type="protein sequence ID" value="RIJ30724.1"/>
    <property type="molecule type" value="Genomic_DNA"/>
</dbReference>
<dbReference type="NCBIfam" id="NF033516">
    <property type="entry name" value="transpos_IS3"/>
    <property type="match status" value="1"/>
</dbReference>
<dbReference type="AlphaFoldDB" id="A0A399R516"/>
<dbReference type="InterPro" id="IPR048020">
    <property type="entry name" value="Transpos_IS3"/>
</dbReference>
<proteinExistence type="predicted"/>
<evidence type="ECO:0000313" key="7">
    <source>
        <dbReference type="EMBL" id="RIJ29814.1"/>
    </source>
</evidence>
<dbReference type="InterPro" id="IPR009057">
    <property type="entry name" value="Homeodomain-like_sf"/>
</dbReference>
<evidence type="ECO:0000313" key="9">
    <source>
        <dbReference type="EMBL" id="RIJ30724.1"/>
    </source>
</evidence>
<dbReference type="InterPro" id="IPR012337">
    <property type="entry name" value="RNaseH-like_sf"/>
</dbReference>
<dbReference type="InterPro" id="IPR036397">
    <property type="entry name" value="RNaseH_sf"/>
</dbReference>
<dbReference type="GO" id="GO:0003677">
    <property type="term" value="F:DNA binding"/>
    <property type="evidence" value="ECO:0007669"/>
    <property type="project" value="InterPro"/>
</dbReference>
<dbReference type="EMBL" id="QWFX01000016">
    <property type="protein sequence ID" value="RIJ26952.1"/>
    <property type="molecule type" value="Genomic_DNA"/>
</dbReference>
<evidence type="ECO:0000313" key="4">
    <source>
        <dbReference type="EMBL" id="RIJ29411.1"/>
    </source>
</evidence>
<dbReference type="EMBL" id="QWFX01000011">
    <property type="protein sequence ID" value="RIJ29411.1"/>
    <property type="molecule type" value="Genomic_DNA"/>
</dbReference>
<dbReference type="Gene3D" id="3.30.420.10">
    <property type="entry name" value="Ribonuclease H-like superfamily/Ribonuclease H"/>
    <property type="match status" value="1"/>
</dbReference>
<name>A0A399R516_9PROT</name>
<dbReference type="PANTHER" id="PTHR47515:SF1">
    <property type="entry name" value="BLR2054 PROTEIN"/>
    <property type="match status" value="1"/>
</dbReference>
<evidence type="ECO:0000313" key="8">
    <source>
        <dbReference type="EMBL" id="RIJ29961.1"/>
    </source>
</evidence>
<evidence type="ECO:0000259" key="1">
    <source>
        <dbReference type="PROSITE" id="PS50994"/>
    </source>
</evidence>
<dbReference type="GeneID" id="92499684"/>
<keyword evidence="10" id="KW-1185">Reference proteome</keyword>
<gene>
    <name evidence="8" type="ORF">D1223_04655</name>
    <name evidence="9" type="ORF">D1223_08920</name>
    <name evidence="7" type="ORF">D1223_08925</name>
    <name evidence="5" type="ORF">D1223_09250</name>
    <name evidence="6" type="ORF">D1223_09285</name>
    <name evidence="4" type="ORF">D1223_09895</name>
    <name evidence="2" type="ORF">D1223_15440</name>
    <name evidence="3" type="ORF">D1223_18695</name>
</gene>
<evidence type="ECO:0000313" key="6">
    <source>
        <dbReference type="EMBL" id="RIJ29790.1"/>
    </source>
</evidence>
<feature type="domain" description="Integrase catalytic" evidence="1">
    <location>
        <begin position="203"/>
        <end position="366"/>
    </location>
</feature>
<dbReference type="Proteomes" id="UP000266385">
    <property type="component" value="Unassembled WGS sequence"/>
</dbReference>
<dbReference type="InterPro" id="IPR001584">
    <property type="entry name" value="Integrase_cat-core"/>
</dbReference>
<dbReference type="GO" id="GO:0004803">
    <property type="term" value="F:transposase activity"/>
    <property type="evidence" value="ECO:0007669"/>
    <property type="project" value="InterPro"/>
</dbReference>
<dbReference type="OrthoDB" id="9813285at2"/>
<dbReference type="Pfam" id="PF01527">
    <property type="entry name" value="HTH_Tnp_1"/>
    <property type="match status" value="1"/>
</dbReference>
<dbReference type="SUPFAM" id="SSF46689">
    <property type="entry name" value="Homeodomain-like"/>
    <property type="match status" value="1"/>
</dbReference>
<dbReference type="EMBL" id="QWFX01000008">
    <property type="protein sequence ID" value="RIJ29790.1"/>
    <property type="molecule type" value="Genomic_DNA"/>
</dbReference>
<dbReference type="EMBL" id="QWFX01000006">
    <property type="protein sequence ID" value="RIJ29961.1"/>
    <property type="molecule type" value="Genomic_DNA"/>
</dbReference>
<sequence length="379" mass="44065">MGKRSTPEEIIAKLREVEVRLARGETTGQAVRSIGVTEQTYYRWRKEYGGLQVGQAKRMKEIEKENARLRRAISDLTLDNQILQEVNQGKVLSPSRKREAVDHVVETLGATERRACRVIGQHRSTQRKPRVPRQDEDVLTAAIIALAERFGRYGYRRITALLRRDGWHVNEKRVYRIWRREGLKVPMKQPKRGRLWLNDGSCVRLRPAHKGHVWSYDFVQDRTHDGKVFRMLCVIDEFTRECLAIRVERKLNSRDVLDTLGELFVHHGPPEHIRSDNGPEFIATALRDWLARIGVKTLYIEPGSPWENGYCESFNSKLRDELLAREIFYDLREAKVLIETWRRHYNTARPHSSLGYRPPAPQTILPAAFIPPYCDEVAA</sequence>
<dbReference type="RefSeq" id="WP_119375279.1">
    <property type="nucleotide sequence ID" value="NZ_QWFX01000006.1"/>
</dbReference>
<organism evidence="2 10">
    <name type="scientific">Henriciella mobilis</name>
    <dbReference type="NCBI Taxonomy" id="2305467"/>
    <lineage>
        <taxon>Bacteria</taxon>
        <taxon>Pseudomonadati</taxon>
        <taxon>Pseudomonadota</taxon>
        <taxon>Alphaproteobacteria</taxon>
        <taxon>Hyphomonadales</taxon>
        <taxon>Hyphomonadaceae</taxon>
        <taxon>Henriciella</taxon>
    </lineage>
</organism>
<dbReference type="SUPFAM" id="SSF53098">
    <property type="entry name" value="Ribonuclease H-like"/>
    <property type="match status" value="1"/>
</dbReference>
<evidence type="ECO:0000313" key="2">
    <source>
        <dbReference type="EMBL" id="RIJ26380.1"/>
    </source>
</evidence>
<evidence type="ECO:0000313" key="3">
    <source>
        <dbReference type="EMBL" id="RIJ26952.1"/>
    </source>
</evidence>
<dbReference type="PROSITE" id="PS50994">
    <property type="entry name" value="INTEGRASE"/>
    <property type="match status" value="1"/>
</dbReference>
<reference evidence="2 10" key="1">
    <citation type="submission" date="2018-08" db="EMBL/GenBank/DDBJ databases">
        <title>Henriciella mobilis sp. nov., isolated from seawater.</title>
        <authorList>
            <person name="Cheng H."/>
            <person name="Wu Y.-H."/>
            <person name="Xu X.-W."/>
            <person name="Guo L.-L."/>
        </authorList>
    </citation>
    <scope>NUCLEOTIDE SEQUENCE [LARGE SCALE GENOMIC DNA]</scope>
    <source>
        <strain evidence="2 10">JN25</strain>
    </source>
</reference>
<protein>
    <submittedName>
        <fullName evidence="2">IS3 family transposase</fullName>
    </submittedName>
</protein>
<dbReference type="InterPro" id="IPR025948">
    <property type="entry name" value="HTH-like_dom"/>
</dbReference>
<evidence type="ECO:0000313" key="10">
    <source>
        <dbReference type="Proteomes" id="UP000266385"/>
    </source>
</evidence>
<evidence type="ECO:0000313" key="5">
    <source>
        <dbReference type="EMBL" id="RIJ29784.1"/>
    </source>
</evidence>
<comment type="caution">
    <text evidence="2">The sequence shown here is derived from an EMBL/GenBank/DDBJ whole genome shotgun (WGS) entry which is preliminary data.</text>
</comment>
<dbReference type="GO" id="GO:0015074">
    <property type="term" value="P:DNA integration"/>
    <property type="evidence" value="ECO:0007669"/>
    <property type="project" value="InterPro"/>
</dbReference>
<dbReference type="EMBL" id="QWFX01000016">
    <property type="protein sequence ID" value="RIJ26380.1"/>
    <property type="molecule type" value="Genomic_DNA"/>
</dbReference>
<dbReference type="EMBL" id="QWFX01000007">
    <property type="protein sequence ID" value="RIJ29814.1"/>
    <property type="molecule type" value="Genomic_DNA"/>
</dbReference>
<dbReference type="GO" id="GO:0006313">
    <property type="term" value="P:DNA transposition"/>
    <property type="evidence" value="ECO:0007669"/>
    <property type="project" value="InterPro"/>
</dbReference>
<dbReference type="Pfam" id="PF13683">
    <property type="entry name" value="rve_3"/>
    <property type="match status" value="1"/>
</dbReference>
<dbReference type="InterPro" id="IPR002514">
    <property type="entry name" value="Transposase_8"/>
</dbReference>
<dbReference type="Pfam" id="PF13276">
    <property type="entry name" value="HTH_21"/>
    <property type="match status" value="1"/>
</dbReference>
<dbReference type="EMBL" id="QWFX01000008">
    <property type="protein sequence ID" value="RIJ29784.1"/>
    <property type="molecule type" value="Genomic_DNA"/>
</dbReference>
<dbReference type="PANTHER" id="PTHR47515">
    <property type="entry name" value="LOW CALCIUM RESPONSE LOCUS PROTEIN T"/>
    <property type="match status" value="1"/>
</dbReference>
<accession>A0A399R516</accession>